<dbReference type="GO" id="GO:0000139">
    <property type="term" value="C:Golgi membrane"/>
    <property type="evidence" value="ECO:0007669"/>
    <property type="project" value="InterPro"/>
</dbReference>
<protein>
    <submittedName>
        <fullName evidence="7">Uncharacterized protein</fullName>
    </submittedName>
</protein>
<dbReference type="NCBIfam" id="TIGR00803">
    <property type="entry name" value="nst"/>
    <property type="match status" value="2"/>
</dbReference>
<sequence length="439" mass="48347">MTEEQKMSAKELRFYKYTSLLVLTLQNAILGISMRYARTRPGEMFLASTAVAMSETGKLFISLYMVFKDHGHDVESWKSALWNTVILNPVDTLKVAVPSFVYVVQNNLLYLAASHLDVATYQVTYQLKILTTALFSIFMLKRTLTARQWTALVVLMVGVATVQLANTSPSSDNKTPSDISLIPPQNKLLGFTAAVCACLLSGFAGVYFEKILKGSDITLWMRQVQLAIMSIPLAVISCYTSDYSSVTADGFFHGYDAFVWFLVAQQSCGGLLVALVVKYADNILKVQIQKHNDSFFLLLLTGFATSLAILLSVFAAFFIFSVQLAIMSIPLAVISCYTSDYSSVTADGFFHGYDAFVWFLVAQQSCGGLLVALVVKYADNILKGFATSLAILLSVFAAFFIFSVNLSLQFFIGATMVIAAVFLYNQKPKQPKAQLPLKA</sequence>
<dbReference type="GO" id="GO:0015165">
    <property type="term" value="F:pyrimidine nucleotide-sugar transmembrane transporter activity"/>
    <property type="evidence" value="ECO:0007669"/>
    <property type="project" value="InterPro"/>
</dbReference>
<keyword evidence="3" id="KW-0813">Transport</keyword>
<dbReference type="Gene3D" id="1.10.3730.20">
    <property type="match status" value="1"/>
</dbReference>
<proteinExistence type="inferred from homology"/>
<keyword evidence="3" id="KW-0762">Sugar transport</keyword>
<evidence type="ECO:0000256" key="2">
    <source>
        <dbReference type="ARBA" id="ARBA00009976"/>
    </source>
</evidence>
<name>A0A7R8WC39_9CRUS</name>
<dbReference type="PIRSF" id="PIRSF005799">
    <property type="entry name" value="UDP-gal_transpt"/>
    <property type="match status" value="1"/>
</dbReference>
<dbReference type="AlphaFoldDB" id="A0A7R8WC39"/>
<dbReference type="SUPFAM" id="SSF103481">
    <property type="entry name" value="Multidrug resistance efflux transporter EmrE"/>
    <property type="match status" value="1"/>
</dbReference>
<evidence type="ECO:0000256" key="1">
    <source>
        <dbReference type="ARBA" id="ARBA00004141"/>
    </source>
</evidence>
<gene>
    <name evidence="7" type="ORF">CTOB1V02_LOCUS4083</name>
</gene>
<reference evidence="7" key="1">
    <citation type="submission" date="2020-11" db="EMBL/GenBank/DDBJ databases">
        <authorList>
            <person name="Tran Van P."/>
        </authorList>
    </citation>
    <scope>NUCLEOTIDE SEQUENCE</scope>
</reference>
<evidence type="ECO:0000256" key="6">
    <source>
        <dbReference type="ARBA" id="ARBA00023136"/>
    </source>
</evidence>
<comment type="subcellular location">
    <subcellularLocation>
        <location evidence="1">Membrane</location>
        <topology evidence="1">Multi-pass membrane protein</topology>
    </subcellularLocation>
</comment>
<dbReference type="InterPro" id="IPR007271">
    <property type="entry name" value="Nuc_sug_transpt"/>
</dbReference>
<dbReference type="PANTHER" id="PTHR10231">
    <property type="entry name" value="NUCLEOTIDE-SUGAR TRANSMEMBRANE TRANSPORTER"/>
    <property type="match status" value="1"/>
</dbReference>
<evidence type="ECO:0000256" key="5">
    <source>
        <dbReference type="ARBA" id="ARBA00022989"/>
    </source>
</evidence>
<evidence type="ECO:0000256" key="3">
    <source>
        <dbReference type="ARBA" id="ARBA00022597"/>
    </source>
</evidence>
<evidence type="ECO:0000256" key="4">
    <source>
        <dbReference type="ARBA" id="ARBA00022692"/>
    </source>
</evidence>
<keyword evidence="4" id="KW-0812">Transmembrane</keyword>
<accession>A0A7R8WC39</accession>
<evidence type="ECO:0000313" key="7">
    <source>
        <dbReference type="EMBL" id="CAD7226159.1"/>
    </source>
</evidence>
<organism evidence="7">
    <name type="scientific">Cyprideis torosa</name>
    <dbReference type="NCBI Taxonomy" id="163714"/>
    <lineage>
        <taxon>Eukaryota</taxon>
        <taxon>Metazoa</taxon>
        <taxon>Ecdysozoa</taxon>
        <taxon>Arthropoda</taxon>
        <taxon>Crustacea</taxon>
        <taxon>Oligostraca</taxon>
        <taxon>Ostracoda</taxon>
        <taxon>Podocopa</taxon>
        <taxon>Podocopida</taxon>
        <taxon>Cytherocopina</taxon>
        <taxon>Cytheroidea</taxon>
        <taxon>Cytherideidae</taxon>
        <taxon>Cyprideis</taxon>
    </lineage>
</organism>
<dbReference type="InterPro" id="IPR037185">
    <property type="entry name" value="EmrE-like"/>
</dbReference>
<dbReference type="EMBL" id="OB660761">
    <property type="protein sequence ID" value="CAD7226159.1"/>
    <property type="molecule type" value="Genomic_DNA"/>
</dbReference>
<dbReference type="OrthoDB" id="408493at2759"/>
<comment type="similarity">
    <text evidence="2">Belongs to the nucleotide-sugar transporter family. SLC35A subfamily.</text>
</comment>
<dbReference type="Pfam" id="PF04142">
    <property type="entry name" value="Nuc_sug_transp"/>
    <property type="match status" value="1"/>
</dbReference>
<keyword evidence="6" id="KW-0472">Membrane</keyword>
<keyword evidence="5" id="KW-1133">Transmembrane helix</keyword>